<dbReference type="EMBL" id="JBHSLC010000007">
    <property type="protein sequence ID" value="MFC5354514.1"/>
    <property type="molecule type" value="Genomic_DNA"/>
</dbReference>
<dbReference type="RefSeq" id="WP_376994264.1">
    <property type="nucleotide sequence ID" value="NZ_JBHSLC010000007.1"/>
</dbReference>
<evidence type="ECO:0000313" key="2">
    <source>
        <dbReference type="Proteomes" id="UP001596166"/>
    </source>
</evidence>
<accession>A0ABW0G0Y3</accession>
<name>A0ABW0G0Y3_9PROT</name>
<dbReference type="Proteomes" id="UP001596166">
    <property type="component" value="Unassembled WGS sequence"/>
</dbReference>
<comment type="caution">
    <text evidence="1">The sequence shown here is derived from an EMBL/GenBank/DDBJ whole genome shotgun (WGS) entry which is preliminary data.</text>
</comment>
<keyword evidence="2" id="KW-1185">Reference proteome</keyword>
<sequence>MFGIKRRAATKATVENIRPLVGLIQYTYGLPAGFWQDEYVIGFFGFTIGFNLKAAANGRLSDEDIGFGLSEVFTQLSNINGAEIARHYTHLAFHKSDDFKSGAENAALMCFFTYGILKDEDNYSSVREAKTFARRAGFPGDRSQAAAFLTNALFVNIIKDRFDLGERSPEENQFPYSTFDSWLSAFKVACGRYNSALAPSENGQSLIDFMEHEPLERAFHDKVYPDVVAKAFAPQFDPRTFGNRGSAARA</sequence>
<evidence type="ECO:0000313" key="1">
    <source>
        <dbReference type="EMBL" id="MFC5354514.1"/>
    </source>
</evidence>
<proteinExistence type="predicted"/>
<reference evidence="2" key="1">
    <citation type="journal article" date="2019" name="Int. J. Syst. Evol. Microbiol.">
        <title>The Global Catalogue of Microorganisms (GCM) 10K type strain sequencing project: providing services to taxonomists for standard genome sequencing and annotation.</title>
        <authorList>
            <consortium name="The Broad Institute Genomics Platform"/>
            <consortium name="The Broad Institute Genome Sequencing Center for Infectious Disease"/>
            <person name="Wu L."/>
            <person name="Ma J."/>
        </authorList>
    </citation>
    <scope>NUCLEOTIDE SEQUENCE [LARGE SCALE GENOMIC DNA]</scope>
    <source>
        <strain evidence="2">CCUG 58760</strain>
    </source>
</reference>
<protein>
    <submittedName>
        <fullName evidence="1">Uncharacterized protein</fullName>
    </submittedName>
</protein>
<organism evidence="1 2">
    <name type="scientific">Azospirillum himalayense</name>
    <dbReference type="NCBI Taxonomy" id="654847"/>
    <lineage>
        <taxon>Bacteria</taxon>
        <taxon>Pseudomonadati</taxon>
        <taxon>Pseudomonadota</taxon>
        <taxon>Alphaproteobacteria</taxon>
        <taxon>Rhodospirillales</taxon>
        <taxon>Azospirillaceae</taxon>
        <taxon>Azospirillum</taxon>
    </lineage>
</organism>
<gene>
    <name evidence="1" type="ORF">ACFPMG_05790</name>
</gene>